<dbReference type="PANTHER" id="PTHR23168:SF0">
    <property type="entry name" value="MITOTIC SPINDLE ASSEMBLY CHECKPOINT PROTEIN MAD1"/>
    <property type="match status" value="1"/>
</dbReference>
<dbReference type="GO" id="GO:0051315">
    <property type="term" value="P:attachment of mitotic spindle microtubules to kinetochore"/>
    <property type="evidence" value="ECO:0007669"/>
    <property type="project" value="TreeGrafter"/>
</dbReference>
<organism evidence="9 10">
    <name type="scientific">Saprolegnia diclina (strain VS20)</name>
    <dbReference type="NCBI Taxonomy" id="1156394"/>
    <lineage>
        <taxon>Eukaryota</taxon>
        <taxon>Sar</taxon>
        <taxon>Stramenopiles</taxon>
        <taxon>Oomycota</taxon>
        <taxon>Saprolegniomycetes</taxon>
        <taxon>Saprolegniales</taxon>
        <taxon>Saprolegniaceae</taxon>
        <taxon>Saprolegnia</taxon>
    </lineage>
</organism>
<comment type="subcellular location">
    <subcellularLocation>
        <location evidence="1">Nucleus</location>
    </subcellularLocation>
</comment>
<dbReference type="GO" id="GO:0072686">
    <property type="term" value="C:mitotic spindle"/>
    <property type="evidence" value="ECO:0007669"/>
    <property type="project" value="TreeGrafter"/>
</dbReference>
<evidence type="ECO:0000256" key="4">
    <source>
        <dbReference type="ARBA" id="ARBA00022776"/>
    </source>
</evidence>
<dbReference type="InParanoid" id="T0Q5N2"/>
<keyword evidence="7" id="KW-0175">Coiled coil</keyword>
<dbReference type="AlphaFoldDB" id="T0Q5N2"/>
<dbReference type="OMA" id="YKLDFMP"/>
<dbReference type="Gene3D" id="6.10.250.90">
    <property type="match status" value="1"/>
</dbReference>
<dbReference type="GO" id="GO:0051301">
    <property type="term" value="P:cell division"/>
    <property type="evidence" value="ECO:0007669"/>
    <property type="project" value="UniProtKB-KW"/>
</dbReference>
<keyword evidence="10" id="KW-1185">Reference proteome</keyword>
<dbReference type="Gene3D" id="1.20.5.170">
    <property type="match status" value="1"/>
</dbReference>
<evidence type="ECO:0000256" key="6">
    <source>
        <dbReference type="ARBA" id="ARBA00023306"/>
    </source>
</evidence>
<dbReference type="Pfam" id="PF05557">
    <property type="entry name" value="MAD"/>
    <property type="match status" value="1"/>
</dbReference>
<reference evidence="9 10" key="1">
    <citation type="submission" date="2012-04" db="EMBL/GenBank/DDBJ databases">
        <title>The Genome Sequence of Saprolegnia declina VS20.</title>
        <authorList>
            <consortium name="The Broad Institute Genome Sequencing Platform"/>
            <person name="Russ C."/>
            <person name="Nusbaum C."/>
            <person name="Tyler B."/>
            <person name="van West P."/>
            <person name="Dieguez-Uribeondo J."/>
            <person name="de Bruijn I."/>
            <person name="Tripathy S."/>
            <person name="Jiang R."/>
            <person name="Young S.K."/>
            <person name="Zeng Q."/>
            <person name="Gargeya S."/>
            <person name="Fitzgerald M."/>
            <person name="Haas B."/>
            <person name="Abouelleil A."/>
            <person name="Alvarado L."/>
            <person name="Arachchi H.M."/>
            <person name="Berlin A."/>
            <person name="Chapman S.B."/>
            <person name="Goldberg J."/>
            <person name="Griggs A."/>
            <person name="Gujja S."/>
            <person name="Hansen M."/>
            <person name="Howarth C."/>
            <person name="Imamovic A."/>
            <person name="Larimer J."/>
            <person name="McCowen C."/>
            <person name="Montmayeur A."/>
            <person name="Murphy C."/>
            <person name="Neiman D."/>
            <person name="Pearson M."/>
            <person name="Priest M."/>
            <person name="Roberts A."/>
            <person name="Saif S."/>
            <person name="Shea T."/>
            <person name="Sisk P."/>
            <person name="Sykes S."/>
            <person name="Wortman J."/>
            <person name="Nusbaum C."/>
            <person name="Birren B."/>
        </authorList>
    </citation>
    <scope>NUCLEOTIDE SEQUENCE [LARGE SCALE GENOMIC DNA]</scope>
    <source>
        <strain evidence="9 10">VS20</strain>
    </source>
</reference>
<feature type="compositionally biased region" description="Acidic residues" evidence="8">
    <location>
        <begin position="206"/>
        <end position="217"/>
    </location>
</feature>
<evidence type="ECO:0000256" key="2">
    <source>
        <dbReference type="ARBA" id="ARBA00008029"/>
    </source>
</evidence>
<evidence type="ECO:0000256" key="3">
    <source>
        <dbReference type="ARBA" id="ARBA00022618"/>
    </source>
</evidence>
<evidence type="ECO:0008006" key="11">
    <source>
        <dbReference type="Google" id="ProtNLM"/>
    </source>
</evidence>
<dbReference type="OrthoDB" id="331602at2759"/>
<dbReference type="PANTHER" id="PTHR23168">
    <property type="entry name" value="MITOTIC SPINDLE ASSEMBLY CHECKPOINT PROTEIN MAD1 MITOTIC ARREST DEFICIENT-LIKE PROTEIN 1"/>
    <property type="match status" value="1"/>
</dbReference>
<evidence type="ECO:0000313" key="9">
    <source>
        <dbReference type="EMBL" id="EQC33179.1"/>
    </source>
</evidence>
<feature type="coiled-coil region" evidence="7">
    <location>
        <begin position="459"/>
        <end position="513"/>
    </location>
</feature>
<dbReference type="RefSeq" id="XP_008613302.1">
    <property type="nucleotide sequence ID" value="XM_008615080.1"/>
</dbReference>
<sequence>MEETPPPARDGFLQNTRYISPIERSDSPSHLMVSSGLVDSSRGTVQESGIEITLTPSPASFTSGSKRPRSSIENAAMSRIDILTQELEAARIAQEQTHSKHELAMAAKDSEIAKLKRQLKMTMDEEEKMRSKVDILNEESTDLQRAYQELRADLEQQLRTATDEIVVCKERIEELETERNHTAHEANTIIENLRDELDEANSKLDNEDDSAEDDDEHDASSSSPAMASEIRLLQMQLDEQTILASNAQKALEEAQQTLHDAAELRALRQKVADLEKASKRDRDEMQVLRVHAKNQEVLTEQLTTLQRLLDASEQRASEKTEIHVAYEALLENEREWKELFEPLLTDPTNGLDPHLVETHPTKAVSELFVARQSDFEALLLQRGQLELQMTKLSSRLEAATNEALTWEAKHAQLEAELTDAKYHVREMDKETRVCTRMRETNLDLTSLLSSYEAGETTEARQLVQQLKEALARSESVNAELQQAQRTMASPALMEKQQGRITALERSISDEKAENLRLAKAIVKLETDLALFEKRLGRGEFNPRTTKVVHMMLNPTSHHALAPEPADIVALREENERLKETLQQATHQTPRAKPPTSAASITTPHETVEGLRMLNQRLKEVFRDQINKYRDAVYRVTGYKIDLKKNELSLRSMYAENEADEIKFRLVDDENMALLETDFCASLDPKYLGYLSHCNSPPAFVSTVTLNLFEKQTFQPK</sequence>
<keyword evidence="3" id="KW-0132">Cell division</keyword>
<protein>
    <recommendedName>
        <fullName evidence="11">Spindle assembly checkpoint component MAD1</fullName>
    </recommendedName>
</protein>
<dbReference type="STRING" id="1156394.T0Q5N2"/>
<dbReference type="eggNOG" id="KOG4593">
    <property type="taxonomic scope" value="Eukaryota"/>
</dbReference>
<keyword evidence="5" id="KW-0539">Nucleus</keyword>
<feature type="coiled-coil region" evidence="7">
    <location>
        <begin position="382"/>
        <end position="430"/>
    </location>
</feature>
<proteinExistence type="inferred from homology"/>
<dbReference type="GeneID" id="19949891"/>
<dbReference type="EMBL" id="JH767160">
    <property type="protein sequence ID" value="EQC33179.1"/>
    <property type="molecule type" value="Genomic_DNA"/>
</dbReference>
<dbReference type="GO" id="GO:0005635">
    <property type="term" value="C:nuclear envelope"/>
    <property type="evidence" value="ECO:0007669"/>
    <property type="project" value="TreeGrafter"/>
</dbReference>
<gene>
    <name evidence="9" type="ORF">SDRG_09164</name>
</gene>
<dbReference type="SUPFAM" id="SSF75704">
    <property type="entry name" value="Mitotic arrest deficient-like 1, Mad1"/>
    <property type="match status" value="1"/>
</dbReference>
<evidence type="ECO:0000256" key="8">
    <source>
        <dbReference type="SAM" id="MobiDB-lite"/>
    </source>
</evidence>
<name>T0Q5N2_SAPDV</name>
<evidence type="ECO:0000256" key="1">
    <source>
        <dbReference type="ARBA" id="ARBA00004123"/>
    </source>
</evidence>
<keyword evidence="6" id="KW-0131">Cell cycle</keyword>
<evidence type="ECO:0000313" key="10">
    <source>
        <dbReference type="Proteomes" id="UP000030762"/>
    </source>
</evidence>
<dbReference type="GO" id="GO:0000776">
    <property type="term" value="C:kinetochore"/>
    <property type="evidence" value="ECO:0007669"/>
    <property type="project" value="TreeGrafter"/>
</dbReference>
<comment type="similarity">
    <text evidence="2">Belongs to the MAD1 family.</text>
</comment>
<evidence type="ECO:0000256" key="7">
    <source>
        <dbReference type="SAM" id="Coils"/>
    </source>
</evidence>
<dbReference type="Gene3D" id="3.30.457.60">
    <property type="match status" value="1"/>
</dbReference>
<dbReference type="InterPro" id="IPR008672">
    <property type="entry name" value="Mad1"/>
</dbReference>
<dbReference type="Proteomes" id="UP000030762">
    <property type="component" value="Unassembled WGS sequence"/>
</dbReference>
<feature type="region of interest" description="Disordered" evidence="8">
    <location>
        <begin position="201"/>
        <end position="224"/>
    </location>
</feature>
<evidence type="ECO:0000256" key="5">
    <source>
        <dbReference type="ARBA" id="ARBA00023242"/>
    </source>
</evidence>
<feature type="region of interest" description="Disordered" evidence="8">
    <location>
        <begin position="581"/>
        <end position="600"/>
    </location>
</feature>
<keyword evidence="4" id="KW-0498">Mitosis</keyword>
<dbReference type="VEuPathDB" id="FungiDB:SDRG_09164"/>
<dbReference type="GO" id="GO:0007094">
    <property type="term" value="P:mitotic spindle assembly checkpoint signaling"/>
    <property type="evidence" value="ECO:0007669"/>
    <property type="project" value="InterPro"/>
</dbReference>
<accession>T0Q5N2</accession>